<reference evidence="2" key="1">
    <citation type="submission" date="2024-04" db="EMBL/GenBank/DDBJ databases">
        <title>Phylogenomic analyses of a clade within the roseobacter group suggest taxonomic reassignments of species of the genera Aestuariivita, Citreicella, Loktanella, Nautella, Pelagibaca, Ruegeria, Thalassobius, Thiobacimonas and Tropicibacter, and the proposal o.</title>
        <authorList>
            <person name="Jeon C.O."/>
        </authorList>
    </citation>
    <scope>NUCLEOTIDE SEQUENCE [LARGE SCALE GENOMIC DNA]</scope>
    <source>
        <strain evidence="2">BS5-3</strain>
    </source>
</reference>
<proteinExistence type="predicted"/>
<evidence type="ECO:0000313" key="1">
    <source>
        <dbReference type="EMBL" id="WZC49523.1"/>
    </source>
</evidence>
<gene>
    <name evidence="1" type="ORF">AABB29_02390</name>
</gene>
<protein>
    <recommendedName>
        <fullName evidence="3">DUF465 domain-containing protein</fullName>
    </recommendedName>
</protein>
<evidence type="ECO:0000313" key="2">
    <source>
        <dbReference type="Proteomes" id="UP001440612"/>
    </source>
</evidence>
<name>A0ABZ2V4R3_9RHOB</name>
<sequence>MVRKLHPADELALIHEDLRRLKAREAFLRNGFLRDKLPKRGSDALVEVKTLRSRVLRQDKLPDAIRDDPQYWEERRLTQVQVRNL</sequence>
<dbReference type="EMBL" id="CP150951">
    <property type="protein sequence ID" value="WZC49523.1"/>
    <property type="molecule type" value="Genomic_DNA"/>
</dbReference>
<organism evidence="1 2">
    <name type="scientific">Yoonia phaeophyticola</name>
    <dbReference type="NCBI Taxonomy" id="3137369"/>
    <lineage>
        <taxon>Bacteria</taxon>
        <taxon>Pseudomonadati</taxon>
        <taxon>Pseudomonadota</taxon>
        <taxon>Alphaproteobacteria</taxon>
        <taxon>Rhodobacterales</taxon>
        <taxon>Paracoccaceae</taxon>
        <taxon>Yoonia</taxon>
    </lineage>
</organism>
<dbReference type="RefSeq" id="WP_341367633.1">
    <property type="nucleotide sequence ID" value="NZ_CP150951.2"/>
</dbReference>
<keyword evidence="2" id="KW-1185">Reference proteome</keyword>
<accession>A0ABZ2V4R3</accession>
<dbReference type="Proteomes" id="UP001440612">
    <property type="component" value="Chromosome"/>
</dbReference>
<evidence type="ECO:0008006" key="3">
    <source>
        <dbReference type="Google" id="ProtNLM"/>
    </source>
</evidence>